<evidence type="ECO:0000259" key="2">
    <source>
        <dbReference type="PROSITE" id="PS51819"/>
    </source>
</evidence>
<dbReference type="Proteomes" id="UP000235861">
    <property type="component" value="Unassembled WGS sequence"/>
</dbReference>
<dbReference type="RefSeq" id="WP_100295087.1">
    <property type="nucleotide sequence ID" value="NZ_PGGC01000171.1"/>
</dbReference>
<name>A0A2H9U138_9GAMM</name>
<dbReference type="EMBL" id="PGGC01000171">
    <property type="protein sequence ID" value="PJG57777.1"/>
    <property type="molecule type" value="Genomic_DNA"/>
</dbReference>
<dbReference type="InterPro" id="IPR037523">
    <property type="entry name" value="VOC_core"/>
</dbReference>
<keyword evidence="1" id="KW-0732">Signal</keyword>
<gene>
    <name evidence="3" type="ORF">CUC53_16195</name>
</gene>
<dbReference type="InterPro" id="IPR029068">
    <property type="entry name" value="Glyas_Bleomycin-R_OHBP_Dase"/>
</dbReference>
<dbReference type="AlphaFoldDB" id="A0A2H9U138"/>
<dbReference type="OrthoDB" id="9795306at2"/>
<dbReference type="Pfam" id="PF00903">
    <property type="entry name" value="Glyoxalase"/>
    <property type="match status" value="1"/>
</dbReference>
<accession>A0A2H9U138</accession>
<dbReference type="SUPFAM" id="SSF54593">
    <property type="entry name" value="Glyoxalase/Bleomycin resistance protein/Dihydroxybiphenyl dioxygenase"/>
    <property type="match status" value="1"/>
</dbReference>
<proteinExistence type="predicted"/>
<evidence type="ECO:0000256" key="1">
    <source>
        <dbReference type="SAM" id="SignalP"/>
    </source>
</evidence>
<comment type="caution">
    <text evidence="3">The sequence shown here is derived from an EMBL/GenBank/DDBJ whole genome shotgun (WGS) entry which is preliminary data.</text>
</comment>
<dbReference type="PANTHER" id="PTHR36503:SF3">
    <property type="entry name" value="BLR0126 PROTEIN"/>
    <property type="match status" value="1"/>
</dbReference>
<dbReference type="PROSITE" id="PS51257">
    <property type="entry name" value="PROKAR_LIPOPROTEIN"/>
    <property type="match status" value="1"/>
</dbReference>
<dbReference type="Gene3D" id="3.10.180.10">
    <property type="entry name" value="2,3-Dihydroxybiphenyl 1,2-Dioxygenase, domain 1"/>
    <property type="match status" value="1"/>
</dbReference>
<organism evidence="3 4">
    <name type="scientific">Aeromonas cavernicola</name>
    <dbReference type="NCBI Taxonomy" id="1006623"/>
    <lineage>
        <taxon>Bacteria</taxon>
        <taxon>Pseudomonadati</taxon>
        <taxon>Pseudomonadota</taxon>
        <taxon>Gammaproteobacteria</taxon>
        <taxon>Aeromonadales</taxon>
        <taxon>Aeromonadaceae</taxon>
        <taxon>Aeromonas</taxon>
    </lineage>
</organism>
<dbReference type="PANTHER" id="PTHR36503">
    <property type="entry name" value="BLR2520 PROTEIN"/>
    <property type="match status" value="1"/>
</dbReference>
<sequence>MVRLARSSAAITLLILFGCADAATDSSLAQQQALHAQSKGSPWLSSRLLTPHLTVQNPEQSKRFYQQAFGFELRDQVIKQGLPVHVEMSYLGELVLMFVPAEQATADRGNATIPPADLSQGKRYFYLYVKDLDSTVANAQQAGATLLQAPHQAAWGDRFALIADLDGYQWGLAQAASFPGELAATPAPK</sequence>
<feature type="chain" id="PRO_5014184662" description="VOC domain-containing protein" evidence="1">
    <location>
        <begin position="23"/>
        <end position="189"/>
    </location>
</feature>
<dbReference type="InterPro" id="IPR004360">
    <property type="entry name" value="Glyas_Fos-R_dOase_dom"/>
</dbReference>
<feature type="domain" description="VOC" evidence="2">
    <location>
        <begin position="47"/>
        <end position="175"/>
    </location>
</feature>
<dbReference type="PROSITE" id="PS51819">
    <property type="entry name" value="VOC"/>
    <property type="match status" value="1"/>
</dbReference>
<keyword evidence="4" id="KW-1185">Reference proteome</keyword>
<protein>
    <recommendedName>
        <fullName evidence="2">VOC domain-containing protein</fullName>
    </recommendedName>
</protein>
<feature type="signal peptide" evidence="1">
    <location>
        <begin position="1"/>
        <end position="22"/>
    </location>
</feature>
<evidence type="ECO:0000313" key="3">
    <source>
        <dbReference type="EMBL" id="PJG57777.1"/>
    </source>
</evidence>
<evidence type="ECO:0000313" key="4">
    <source>
        <dbReference type="Proteomes" id="UP000235861"/>
    </source>
</evidence>
<reference evidence="3 4" key="1">
    <citation type="submission" date="2017-11" db="EMBL/GenBank/DDBJ databases">
        <title>Draft genome sequence of environmental isolate Aeromonas cavernicola sp. nov. MDC 2508.</title>
        <authorList>
            <person name="Colston S.M."/>
            <person name="Navarro A."/>
            <person name="Martinez-Murcia A.J."/>
            <person name="Graf J."/>
        </authorList>
    </citation>
    <scope>NUCLEOTIDE SEQUENCE [LARGE SCALE GENOMIC DNA]</scope>
    <source>
        <strain evidence="3 4">MDC 2508</strain>
    </source>
</reference>